<evidence type="ECO:0000313" key="1">
    <source>
        <dbReference type="EMBL" id="KAI0037942.1"/>
    </source>
</evidence>
<dbReference type="EMBL" id="MU276650">
    <property type="protein sequence ID" value="KAI0037942.1"/>
    <property type="molecule type" value="Genomic_DNA"/>
</dbReference>
<organism evidence="1 2">
    <name type="scientific">Auriscalpium vulgare</name>
    <dbReference type="NCBI Taxonomy" id="40419"/>
    <lineage>
        <taxon>Eukaryota</taxon>
        <taxon>Fungi</taxon>
        <taxon>Dikarya</taxon>
        <taxon>Basidiomycota</taxon>
        <taxon>Agaricomycotina</taxon>
        <taxon>Agaricomycetes</taxon>
        <taxon>Russulales</taxon>
        <taxon>Auriscalpiaceae</taxon>
        <taxon>Auriscalpium</taxon>
    </lineage>
</organism>
<accession>A0ACB8R232</accession>
<name>A0ACB8R232_9AGAM</name>
<protein>
    <submittedName>
        <fullName evidence="1">DNA breaking-rejoining enzyme</fullName>
    </submittedName>
</protein>
<sequence length="256" mass="29319">MLPKDMKVIMEYLDGEEAASSMSLIRRLYFKAFAKAAFNLWTRNEELVTLQWKNVSFQGNGSLEPYISFNLVFRKTNKDPAAGKCLISPWGTSHALITLPPQPDDPEIDVYPSMREWITHLQDKMQRPLQPEDYVFPALASTDLLKFGEPMSRTGIENILDRLTDASGVMEGRTGKFTTHCFRRGGAQYRFMFAEHKWSMKAVKWWGGWSAGDDVGTVMRYLLDELSAYEEGFSDIMMKSRNKDRHESFMGGSRSP</sequence>
<reference evidence="1" key="2">
    <citation type="journal article" date="2022" name="New Phytol.">
        <title>Evolutionary transition to the ectomycorrhizal habit in the genomes of a hyperdiverse lineage of mushroom-forming fungi.</title>
        <authorList>
            <person name="Looney B."/>
            <person name="Miyauchi S."/>
            <person name="Morin E."/>
            <person name="Drula E."/>
            <person name="Courty P.E."/>
            <person name="Kohler A."/>
            <person name="Kuo A."/>
            <person name="LaButti K."/>
            <person name="Pangilinan J."/>
            <person name="Lipzen A."/>
            <person name="Riley R."/>
            <person name="Andreopoulos W."/>
            <person name="He G."/>
            <person name="Johnson J."/>
            <person name="Nolan M."/>
            <person name="Tritt A."/>
            <person name="Barry K.W."/>
            <person name="Grigoriev I.V."/>
            <person name="Nagy L.G."/>
            <person name="Hibbett D."/>
            <person name="Henrissat B."/>
            <person name="Matheny P.B."/>
            <person name="Labbe J."/>
            <person name="Martin F.M."/>
        </authorList>
    </citation>
    <scope>NUCLEOTIDE SEQUENCE</scope>
    <source>
        <strain evidence="1">FP105234-sp</strain>
    </source>
</reference>
<feature type="non-terminal residue" evidence="1">
    <location>
        <position position="256"/>
    </location>
</feature>
<keyword evidence="2" id="KW-1185">Reference proteome</keyword>
<comment type="caution">
    <text evidence="1">The sequence shown here is derived from an EMBL/GenBank/DDBJ whole genome shotgun (WGS) entry which is preliminary data.</text>
</comment>
<reference evidence="1" key="1">
    <citation type="submission" date="2021-02" db="EMBL/GenBank/DDBJ databases">
        <authorList>
            <consortium name="DOE Joint Genome Institute"/>
            <person name="Ahrendt S."/>
            <person name="Looney B.P."/>
            <person name="Miyauchi S."/>
            <person name="Morin E."/>
            <person name="Drula E."/>
            <person name="Courty P.E."/>
            <person name="Chicoki N."/>
            <person name="Fauchery L."/>
            <person name="Kohler A."/>
            <person name="Kuo A."/>
            <person name="Labutti K."/>
            <person name="Pangilinan J."/>
            <person name="Lipzen A."/>
            <person name="Riley R."/>
            <person name="Andreopoulos W."/>
            <person name="He G."/>
            <person name="Johnson J."/>
            <person name="Barry K.W."/>
            <person name="Grigoriev I.V."/>
            <person name="Nagy L."/>
            <person name="Hibbett D."/>
            <person name="Henrissat B."/>
            <person name="Matheny P.B."/>
            <person name="Labbe J."/>
            <person name="Martin F."/>
        </authorList>
    </citation>
    <scope>NUCLEOTIDE SEQUENCE</scope>
    <source>
        <strain evidence="1">FP105234-sp</strain>
    </source>
</reference>
<dbReference type="Proteomes" id="UP000814033">
    <property type="component" value="Unassembled WGS sequence"/>
</dbReference>
<gene>
    <name evidence="1" type="ORF">FA95DRAFT_1578497</name>
</gene>
<proteinExistence type="predicted"/>
<evidence type="ECO:0000313" key="2">
    <source>
        <dbReference type="Proteomes" id="UP000814033"/>
    </source>
</evidence>